<reference evidence="1" key="1">
    <citation type="submission" date="2020-10" db="EMBL/GenBank/DDBJ databases">
        <title>Taxonomic study of unclassified bacteria belonging to the class Ktedonobacteria.</title>
        <authorList>
            <person name="Yabe S."/>
            <person name="Wang C.M."/>
            <person name="Zheng Y."/>
            <person name="Sakai Y."/>
            <person name="Cavaletti L."/>
            <person name="Monciardini P."/>
            <person name="Donadio S."/>
        </authorList>
    </citation>
    <scope>NUCLEOTIDE SEQUENCE</scope>
    <source>
        <strain evidence="1">ID150040</strain>
    </source>
</reference>
<proteinExistence type="predicted"/>
<dbReference type="Proteomes" id="UP000597444">
    <property type="component" value="Unassembled WGS sequence"/>
</dbReference>
<organism evidence="1 2">
    <name type="scientific">Reticulibacter mediterranei</name>
    <dbReference type="NCBI Taxonomy" id="2778369"/>
    <lineage>
        <taxon>Bacteria</taxon>
        <taxon>Bacillati</taxon>
        <taxon>Chloroflexota</taxon>
        <taxon>Ktedonobacteria</taxon>
        <taxon>Ktedonobacterales</taxon>
        <taxon>Reticulibacteraceae</taxon>
        <taxon>Reticulibacter</taxon>
    </lineage>
</organism>
<dbReference type="EMBL" id="BNJK01000002">
    <property type="protein sequence ID" value="GHO98819.1"/>
    <property type="molecule type" value="Genomic_DNA"/>
</dbReference>
<evidence type="ECO:0000313" key="1">
    <source>
        <dbReference type="EMBL" id="GHO98819.1"/>
    </source>
</evidence>
<keyword evidence="2" id="KW-1185">Reference proteome</keyword>
<protein>
    <submittedName>
        <fullName evidence="1">Uncharacterized protein</fullName>
    </submittedName>
</protein>
<name>A0A8J3IND3_9CHLR</name>
<dbReference type="AlphaFoldDB" id="A0A8J3IND3"/>
<dbReference type="RefSeq" id="WP_220209508.1">
    <property type="nucleotide sequence ID" value="NZ_BNJK01000002.1"/>
</dbReference>
<accession>A0A8J3IND3</accession>
<comment type="caution">
    <text evidence="1">The sequence shown here is derived from an EMBL/GenBank/DDBJ whole genome shotgun (WGS) entry which is preliminary data.</text>
</comment>
<sequence length="104" mass="12360">MQKRFRRALQAIMYYNDRTDIQEESRWFINPAVIVDLVGGRHAAIKKYLDDHKEEIDEHHKRYGLSAKFNRKPVDIKKRVIIAEEPSGYFCQMDVSSVQADRDY</sequence>
<evidence type="ECO:0000313" key="2">
    <source>
        <dbReference type="Proteomes" id="UP000597444"/>
    </source>
</evidence>
<gene>
    <name evidence="1" type="ORF">KSF_088670</name>
</gene>